<dbReference type="Proteomes" id="UP000472265">
    <property type="component" value="Chromosome 18"/>
</dbReference>
<dbReference type="PROSITE" id="PS50878">
    <property type="entry name" value="RT_POL"/>
    <property type="match status" value="1"/>
</dbReference>
<proteinExistence type="predicted"/>
<reference evidence="3" key="2">
    <citation type="submission" date="2025-08" db="UniProtKB">
        <authorList>
            <consortium name="Ensembl"/>
        </authorList>
    </citation>
    <scope>IDENTIFICATION</scope>
</reference>
<dbReference type="Pfam" id="PF14529">
    <property type="entry name" value="Exo_endo_phos_2"/>
    <property type="match status" value="1"/>
</dbReference>
<gene>
    <name evidence="3" type="primary">LOC115569391</name>
</gene>
<dbReference type="Ensembl" id="ENSSAUT00010025423.1">
    <property type="protein sequence ID" value="ENSSAUP00010024065.1"/>
    <property type="gene ID" value="ENSSAUG00010010571.1"/>
</dbReference>
<dbReference type="InterPro" id="IPR036691">
    <property type="entry name" value="Endo/exonu/phosph_ase_sf"/>
</dbReference>
<keyword evidence="1" id="KW-0472">Membrane</keyword>
<feature type="transmembrane region" description="Helical" evidence="1">
    <location>
        <begin position="12"/>
        <end position="32"/>
    </location>
</feature>
<keyword evidence="1" id="KW-0812">Transmembrane</keyword>
<evidence type="ECO:0000256" key="1">
    <source>
        <dbReference type="SAM" id="Phobius"/>
    </source>
</evidence>
<dbReference type="Gene3D" id="3.60.10.10">
    <property type="entry name" value="Endonuclease/exonuclease/phosphatase"/>
    <property type="match status" value="1"/>
</dbReference>
<dbReference type="SUPFAM" id="SSF56219">
    <property type="entry name" value="DNase I-like"/>
    <property type="match status" value="1"/>
</dbReference>
<keyword evidence="4" id="KW-1185">Reference proteome</keyword>
<sequence length="843" mass="93924">MAPVTGSAMARLLLYSLLMVIFTTYVIISARISNGCVSALRIYDRDSLFSIRESMEGLFFTRGRYRQAFPPPFIIDPDSPECLLLCRAPGKARRKSRKRGSRSGVQVKRRRAAAHLGSAILGHGGRARCLHRIPLLSVCDTSTLPSAWATTEVLEPTQRWCGGQRLSSPPRSSVFTPVLPTRSSWRPSDRWTCLRPIPLRSVDTASVTSSTLHIGLLNARSIANKSFSLNDLFTREKLDLMCLSETWQREEEFIHLNELCPAGCSAVGKPRPCRRGGGLAVVFRDSCTCKVIQSQEFTSFESQMVMVGSSSPFYCVSVYRPPGPAAVFLKDFSDFLSSIIKLESVLILGDFNLHVDDSSSCSAKELLTLTEAFNFEQHVSEPTHQKGHILDLVFTLGLDISNVSVQDVHLSDHCLVLFNLHFSPEPKPLEVRSQRRVISANTADSFSAMFDPLLFKDCLDVDNFIHYFTSHCVEILDQVAPVKSNSSIQKKLCPWTNEDTLSLKRLCRKTERLWKSTNLEVHRLYLRDLVSSYNEMVENARSDYIRQLVTVNKKNPKVLFDTINSLVCPAAPITPVFCEADSNALLRFFTNKIKMIKDQIPPLLCGTPALIEPVSSLWSSFKSVTLADISALVTKMKPSSCSSDVLPFRLFVKVFDEIGPWVTQMVNLSLSTGVFPSAFKHAIVEPLLKKTGLDPTDLSNFRPISKLPLLSKILEKVVSEQLSLFLDQNNIHEKFQSGFRKHHSTETALLKVSSDIMMSADSGKCTVLVLLDLSSAFDTVDHQILLRRLRDEVGLSGSVLHWFSSYLSGRSFSVTANQIRSESADLLCGVPQGSVLGPVLFLL</sequence>
<dbReference type="GO" id="GO:0003824">
    <property type="term" value="F:catalytic activity"/>
    <property type="evidence" value="ECO:0007669"/>
    <property type="project" value="InterPro"/>
</dbReference>
<evidence type="ECO:0000313" key="3">
    <source>
        <dbReference type="Ensembl" id="ENSSAUP00010024065.1"/>
    </source>
</evidence>
<dbReference type="InParanoid" id="A0A671VCH2"/>
<dbReference type="InterPro" id="IPR000477">
    <property type="entry name" value="RT_dom"/>
</dbReference>
<dbReference type="GeneTree" id="ENSGT01150000286909"/>
<feature type="domain" description="Reverse transcriptase" evidence="2">
    <location>
        <begin position="668"/>
        <end position="843"/>
    </location>
</feature>
<evidence type="ECO:0000313" key="4">
    <source>
        <dbReference type="Proteomes" id="UP000472265"/>
    </source>
</evidence>
<keyword evidence="1" id="KW-1133">Transmembrane helix</keyword>
<reference evidence="3" key="1">
    <citation type="submission" date="2021-04" db="EMBL/GenBank/DDBJ databases">
        <authorList>
            <consortium name="Wellcome Sanger Institute Data Sharing"/>
        </authorList>
    </citation>
    <scope>NUCLEOTIDE SEQUENCE [LARGE SCALE GENOMIC DNA]</scope>
</reference>
<dbReference type="CDD" id="cd01650">
    <property type="entry name" value="RT_nLTR_like"/>
    <property type="match status" value="1"/>
</dbReference>
<dbReference type="Pfam" id="PF00078">
    <property type="entry name" value="RVT_1"/>
    <property type="match status" value="1"/>
</dbReference>
<dbReference type="InterPro" id="IPR005135">
    <property type="entry name" value="Endo/exonuclease/phosphatase"/>
</dbReference>
<name>A0A671VCH2_SPAAU</name>
<accession>A0A671VCH2</accession>
<protein>
    <recommendedName>
        <fullName evidence="2">Reverse transcriptase domain-containing protein</fullName>
    </recommendedName>
</protein>
<evidence type="ECO:0000259" key="2">
    <source>
        <dbReference type="PROSITE" id="PS50878"/>
    </source>
</evidence>
<dbReference type="PANTHER" id="PTHR46670:SF3">
    <property type="entry name" value="ENDONUCLEASE_EXONUCLEASE_PHOSPHATASE DOMAIN-CONTAINING PROTEIN"/>
    <property type="match status" value="1"/>
</dbReference>
<dbReference type="AlphaFoldDB" id="A0A671VCH2"/>
<reference evidence="3" key="3">
    <citation type="submission" date="2025-09" db="UniProtKB">
        <authorList>
            <consortium name="Ensembl"/>
        </authorList>
    </citation>
    <scope>IDENTIFICATION</scope>
</reference>
<organism evidence="3 4">
    <name type="scientific">Sparus aurata</name>
    <name type="common">Gilthead sea bream</name>
    <dbReference type="NCBI Taxonomy" id="8175"/>
    <lineage>
        <taxon>Eukaryota</taxon>
        <taxon>Metazoa</taxon>
        <taxon>Chordata</taxon>
        <taxon>Craniata</taxon>
        <taxon>Vertebrata</taxon>
        <taxon>Euteleostomi</taxon>
        <taxon>Actinopterygii</taxon>
        <taxon>Neopterygii</taxon>
        <taxon>Teleostei</taxon>
        <taxon>Neoteleostei</taxon>
        <taxon>Acanthomorphata</taxon>
        <taxon>Eupercaria</taxon>
        <taxon>Spariformes</taxon>
        <taxon>Sparidae</taxon>
        <taxon>Sparus</taxon>
    </lineage>
</organism>
<dbReference type="OMA" id="ARISNGC"/>
<dbReference type="PANTHER" id="PTHR46670">
    <property type="entry name" value="ENDO/EXONUCLEASE/PHOSPHATASE DOMAIN-CONTAINING PROTEIN"/>
    <property type="match status" value="1"/>
</dbReference>